<name>A0A645CR91_9ZZZZ</name>
<feature type="region of interest" description="Disordered" evidence="1">
    <location>
        <begin position="106"/>
        <end position="171"/>
    </location>
</feature>
<protein>
    <submittedName>
        <fullName evidence="2">Uncharacterized protein</fullName>
    </submittedName>
</protein>
<organism evidence="2">
    <name type="scientific">bioreactor metagenome</name>
    <dbReference type="NCBI Taxonomy" id="1076179"/>
    <lineage>
        <taxon>unclassified sequences</taxon>
        <taxon>metagenomes</taxon>
        <taxon>ecological metagenomes</taxon>
    </lineage>
</organism>
<dbReference type="EMBL" id="VSSQ01029202">
    <property type="protein sequence ID" value="MPM79232.1"/>
    <property type="molecule type" value="Genomic_DNA"/>
</dbReference>
<sequence length="235" mass="26181">MTHAGRMGGHSVPEQGRHFRFVAAEFVFGDHAEDMAVAAGDHRAGQLLGAHFRLAEGYRGIAAEQQQPLSMNFFRRLAGAGQPVPEAVGRMAQELDRAVDEGHFRRRRERAGHHPDLPVDDIPDRGIAGSRRHQAVVGRHAAQPERFVVDILPQKNPVDHAGRNRTQQNQRDYEVDARHLRHDQGAGQHPAAGAADARSHSRQNQQRYRNIRPRQESDQNPGVESAQNSAGEDQR</sequence>
<evidence type="ECO:0000313" key="2">
    <source>
        <dbReference type="EMBL" id="MPM79232.1"/>
    </source>
</evidence>
<dbReference type="AlphaFoldDB" id="A0A645CR91"/>
<accession>A0A645CR91</accession>
<gene>
    <name evidence="2" type="ORF">SDC9_126265</name>
</gene>
<feature type="compositionally biased region" description="Polar residues" evidence="1">
    <location>
        <begin position="218"/>
        <end position="235"/>
    </location>
</feature>
<reference evidence="2" key="1">
    <citation type="submission" date="2019-08" db="EMBL/GenBank/DDBJ databases">
        <authorList>
            <person name="Kucharzyk K."/>
            <person name="Murdoch R.W."/>
            <person name="Higgins S."/>
            <person name="Loffler F."/>
        </authorList>
    </citation>
    <scope>NUCLEOTIDE SEQUENCE</scope>
</reference>
<feature type="region of interest" description="Disordered" evidence="1">
    <location>
        <begin position="183"/>
        <end position="235"/>
    </location>
</feature>
<evidence type="ECO:0000256" key="1">
    <source>
        <dbReference type="SAM" id="MobiDB-lite"/>
    </source>
</evidence>
<proteinExistence type="predicted"/>
<feature type="compositionally biased region" description="Low complexity" evidence="1">
    <location>
        <begin position="185"/>
        <end position="196"/>
    </location>
</feature>
<comment type="caution">
    <text evidence="2">The sequence shown here is derived from an EMBL/GenBank/DDBJ whole genome shotgun (WGS) entry which is preliminary data.</text>
</comment>